<name>Q4E1E2_TRYCC</name>
<keyword evidence="2" id="KW-1185">Reference proteome</keyword>
<accession>Q4E1E2</accession>
<gene>
    <name evidence="1" type="ORF">Tc00.1047053511807.36</name>
</gene>
<evidence type="ECO:0000313" key="1">
    <source>
        <dbReference type="EMBL" id="EAN98591.1"/>
    </source>
</evidence>
<dbReference type="RefSeq" id="XP_820442.1">
    <property type="nucleotide sequence ID" value="XM_815349.1"/>
</dbReference>
<dbReference type="GeneID" id="3553111"/>
<dbReference type="InParanoid" id="Q4E1E2"/>
<reference evidence="1 2" key="1">
    <citation type="journal article" date="2005" name="Science">
        <title>The genome sequence of Trypanosoma cruzi, etiologic agent of Chagas disease.</title>
        <authorList>
            <person name="El-Sayed N.M."/>
            <person name="Myler P.J."/>
            <person name="Bartholomeu D.C."/>
            <person name="Nilsson D."/>
            <person name="Aggarwal G."/>
            <person name="Tran A.N."/>
            <person name="Ghedin E."/>
            <person name="Worthey E.A."/>
            <person name="Delcher A.L."/>
            <person name="Blandin G."/>
            <person name="Westenberger S.J."/>
            <person name="Caler E."/>
            <person name="Cerqueira G.C."/>
            <person name="Branche C."/>
            <person name="Haas B."/>
            <person name="Anupama A."/>
            <person name="Arner E."/>
            <person name="Aslund L."/>
            <person name="Attipoe P."/>
            <person name="Bontempi E."/>
            <person name="Bringaud F."/>
            <person name="Burton P."/>
            <person name="Cadag E."/>
            <person name="Campbell D.A."/>
            <person name="Carrington M."/>
            <person name="Crabtree J."/>
            <person name="Darban H."/>
            <person name="da Silveira J.F."/>
            <person name="de Jong P."/>
            <person name="Edwards K."/>
            <person name="Englund P.T."/>
            <person name="Fazelina G."/>
            <person name="Feldblyum T."/>
            <person name="Ferella M."/>
            <person name="Frasch A.C."/>
            <person name="Gull K."/>
            <person name="Horn D."/>
            <person name="Hou L."/>
            <person name="Huang Y."/>
            <person name="Kindlund E."/>
            <person name="Klingbeil M."/>
            <person name="Kluge S."/>
            <person name="Koo H."/>
            <person name="Lacerda D."/>
            <person name="Levin M.J."/>
            <person name="Lorenzi H."/>
            <person name="Louie T."/>
            <person name="Machado C.R."/>
            <person name="McCulloch R."/>
            <person name="McKenna A."/>
            <person name="Mizuno Y."/>
            <person name="Mottram J.C."/>
            <person name="Nelson S."/>
            <person name="Ochaya S."/>
            <person name="Osoegawa K."/>
            <person name="Pai G."/>
            <person name="Parsons M."/>
            <person name="Pentony M."/>
            <person name="Pettersson U."/>
            <person name="Pop M."/>
            <person name="Ramirez J.L."/>
            <person name="Rinta J."/>
            <person name="Robertson L."/>
            <person name="Salzberg S.L."/>
            <person name="Sanchez D.O."/>
            <person name="Seyler A."/>
            <person name="Sharma R."/>
            <person name="Shetty J."/>
            <person name="Simpson A.J."/>
            <person name="Sisk E."/>
            <person name="Tammi M.T."/>
            <person name="Tarleton R."/>
            <person name="Teixeira S."/>
            <person name="Van Aken S."/>
            <person name="Vogt C."/>
            <person name="Ward P.N."/>
            <person name="Wickstead B."/>
            <person name="Wortman J."/>
            <person name="White O."/>
            <person name="Fraser C.M."/>
            <person name="Stuart K.D."/>
            <person name="Andersson B."/>
        </authorList>
    </citation>
    <scope>NUCLEOTIDE SEQUENCE [LARGE SCALE GENOMIC DNA]</scope>
    <source>
        <strain evidence="1 2">CL Brener</strain>
    </source>
</reference>
<proteinExistence type="predicted"/>
<dbReference type="AlphaFoldDB" id="Q4E1E2"/>
<dbReference type="OMA" id="QAIAYFW"/>
<evidence type="ECO:0000313" key="2">
    <source>
        <dbReference type="Proteomes" id="UP000002296"/>
    </source>
</evidence>
<protein>
    <submittedName>
        <fullName evidence="1">Uncharacterized protein</fullName>
    </submittedName>
</protein>
<dbReference type="PaxDb" id="353153-Q4E1E2"/>
<organism evidence="1 2">
    <name type="scientific">Trypanosoma cruzi (strain CL Brener)</name>
    <dbReference type="NCBI Taxonomy" id="353153"/>
    <lineage>
        <taxon>Eukaryota</taxon>
        <taxon>Discoba</taxon>
        <taxon>Euglenozoa</taxon>
        <taxon>Kinetoplastea</taxon>
        <taxon>Metakinetoplastina</taxon>
        <taxon>Trypanosomatida</taxon>
        <taxon>Trypanosomatidae</taxon>
        <taxon>Trypanosoma</taxon>
        <taxon>Schizotrypanum</taxon>
    </lineage>
</organism>
<dbReference type="KEGG" id="tcr:511807.36"/>
<dbReference type="Proteomes" id="UP000002296">
    <property type="component" value="Unassembled WGS sequence"/>
</dbReference>
<sequence length="94" mass="10788">MADGARAISCFWDTLLHSIAPAHNKGKKRKRRAKRSVFCCNAVDVHPLKFWFCQTPRASRKPAKSATQRPRTKKVHFSDHVQVILIDRGNQTMM</sequence>
<comment type="caution">
    <text evidence="1">The sequence shown here is derived from an EMBL/GenBank/DDBJ whole genome shotgun (WGS) entry which is preliminary data.</text>
</comment>
<dbReference type="EMBL" id="AAHK01000050">
    <property type="protein sequence ID" value="EAN98591.1"/>
    <property type="molecule type" value="Genomic_DNA"/>
</dbReference>